<dbReference type="STRING" id="84645.A0A498MWG1"/>
<feature type="region of interest" description="Disordered" evidence="7">
    <location>
        <begin position="2514"/>
        <end position="2537"/>
    </location>
</feature>
<dbReference type="PROSITE" id="PS51041">
    <property type="entry name" value="EMI"/>
    <property type="match status" value="1"/>
</dbReference>
<comment type="caution">
    <text evidence="10">The sequence shown here is derived from an EMBL/GenBank/DDBJ whole genome shotgun (WGS) entry which is preliminary data.</text>
</comment>
<dbReference type="Pfam" id="PF00386">
    <property type="entry name" value="C1q"/>
    <property type="match status" value="1"/>
</dbReference>
<dbReference type="InterPro" id="IPR038892">
    <property type="entry name" value="SMCHD1"/>
</dbReference>
<proteinExistence type="predicted"/>
<evidence type="ECO:0000256" key="5">
    <source>
        <dbReference type="ARBA" id="ARBA00023157"/>
    </source>
</evidence>
<evidence type="ECO:0000259" key="9">
    <source>
        <dbReference type="PROSITE" id="PS51041"/>
    </source>
</evidence>
<dbReference type="InterPro" id="IPR058616">
    <property type="entry name" value="Ig_SMCHD1_8th"/>
</dbReference>
<dbReference type="Gene3D" id="2.60.120.40">
    <property type="match status" value="1"/>
</dbReference>
<protein>
    <submittedName>
        <fullName evidence="10">Structural maintenance of chromosomes flexible hinge domain-containing 1</fullName>
    </submittedName>
</protein>
<dbReference type="InterPro" id="IPR058614">
    <property type="entry name" value="Ig_SMCHD1_5th"/>
</dbReference>
<dbReference type="Pfam" id="PF06470">
    <property type="entry name" value="SMC_hinge"/>
    <property type="match status" value="1"/>
</dbReference>
<dbReference type="Gene3D" id="3.30.565.10">
    <property type="entry name" value="Histidine kinase-like ATPase, C-terminal domain"/>
    <property type="match status" value="1"/>
</dbReference>
<dbReference type="SUPFAM" id="SSF75553">
    <property type="entry name" value="Smc hinge domain"/>
    <property type="match status" value="1"/>
</dbReference>
<keyword evidence="3" id="KW-0732">Signal</keyword>
<dbReference type="InterPro" id="IPR058615">
    <property type="entry name" value="Ig_SMCHD1_6th"/>
</dbReference>
<keyword evidence="11" id="KW-1185">Reference proteome</keyword>
<dbReference type="Pfam" id="PF26197">
    <property type="entry name" value="Ig_SMCHD1_5th"/>
    <property type="match status" value="1"/>
</dbReference>
<feature type="coiled-coil region" evidence="6">
    <location>
        <begin position="2324"/>
        <end position="2385"/>
    </location>
</feature>
<feature type="compositionally biased region" description="Basic and acidic residues" evidence="7">
    <location>
        <begin position="2052"/>
        <end position="2064"/>
    </location>
</feature>
<evidence type="ECO:0000259" key="8">
    <source>
        <dbReference type="PROSITE" id="PS50871"/>
    </source>
</evidence>
<dbReference type="InterPro" id="IPR010935">
    <property type="entry name" value="SMC_hinge"/>
</dbReference>
<dbReference type="SUPFAM" id="SSF55874">
    <property type="entry name" value="ATPase domain of HSP90 chaperone/DNA topoisomerase II/histidine kinase"/>
    <property type="match status" value="1"/>
</dbReference>
<evidence type="ECO:0000256" key="3">
    <source>
        <dbReference type="ARBA" id="ARBA00022729"/>
    </source>
</evidence>
<dbReference type="InterPro" id="IPR001073">
    <property type="entry name" value="C1q_dom"/>
</dbReference>
<dbReference type="Pfam" id="PF22899">
    <property type="entry name" value="SMCHD1_S5"/>
    <property type="match status" value="1"/>
</dbReference>
<evidence type="ECO:0000313" key="11">
    <source>
        <dbReference type="Proteomes" id="UP000290572"/>
    </source>
</evidence>
<dbReference type="SMART" id="SM00110">
    <property type="entry name" value="C1Q"/>
    <property type="match status" value="1"/>
</dbReference>
<keyword evidence="2" id="KW-0158">Chromosome</keyword>
<dbReference type="InterPro" id="IPR008983">
    <property type="entry name" value="Tumour_necrosis_fac-like_dom"/>
</dbReference>
<dbReference type="InterPro" id="IPR036890">
    <property type="entry name" value="HATPase_C_sf"/>
</dbReference>
<reference evidence="10 11" key="1">
    <citation type="submission" date="2018-03" db="EMBL/GenBank/DDBJ databases">
        <title>Draft genome sequence of Rohu Carp (Labeo rohita).</title>
        <authorList>
            <person name="Das P."/>
            <person name="Kushwaha B."/>
            <person name="Joshi C.G."/>
            <person name="Kumar D."/>
            <person name="Nagpure N.S."/>
            <person name="Sahoo L."/>
            <person name="Das S.P."/>
            <person name="Bit A."/>
            <person name="Patnaik S."/>
            <person name="Meher P.K."/>
            <person name="Jayasankar P."/>
            <person name="Koringa P.G."/>
            <person name="Patel N.V."/>
            <person name="Hinsu A.T."/>
            <person name="Kumar R."/>
            <person name="Pandey M."/>
            <person name="Agarwal S."/>
            <person name="Srivastava S."/>
            <person name="Singh M."/>
            <person name="Iquebal M.A."/>
            <person name="Jaiswal S."/>
            <person name="Angadi U.B."/>
            <person name="Kumar N."/>
            <person name="Raza M."/>
            <person name="Shah T.M."/>
            <person name="Rai A."/>
            <person name="Jena J.K."/>
        </authorList>
    </citation>
    <scope>NUCLEOTIDE SEQUENCE [LARGE SCALE GENOMIC DNA]</scope>
    <source>
        <strain evidence="10">DASCIFA01</strain>
        <tissue evidence="10">Testis</tissue>
    </source>
</reference>
<dbReference type="Pfam" id="PF26194">
    <property type="entry name" value="Ig_SMCHD1_1st"/>
    <property type="match status" value="1"/>
</dbReference>
<dbReference type="InterPro" id="IPR058617">
    <property type="entry name" value="Ig_SMCHD1_7th"/>
</dbReference>
<evidence type="ECO:0000256" key="2">
    <source>
        <dbReference type="ARBA" id="ARBA00022454"/>
    </source>
</evidence>
<dbReference type="SUPFAM" id="SSF49842">
    <property type="entry name" value="TNF-like"/>
    <property type="match status" value="1"/>
</dbReference>
<dbReference type="InterPro" id="IPR058612">
    <property type="entry name" value="Ig_SMCHD1_2nd"/>
</dbReference>
<feature type="domain" description="EMI" evidence="9">
    <location>
        <begin position="1924"/>
        <end position="1999"/>
    </location>
</feature>
<evidence type="ECO:0000256" key="7">
    <source>
        <dbReference type="SAM" id="MobiDB-lite"/>
    </source>
</evidence>
<feature type="region of interest" description="Disordered" evidence="7">
    <location>
        <begin position="2011"/>
        <end position="2064"/>
    </location>
</feature>
<name>A0A498MWG1_LABRO</name>
<dbReference type="Pfam" id="PF26196">
    <property type="entry name" value="Ig_SMCHD1_4th"/>
    <property type="match status" value="1"/>
</dbReference>
<dbReference type="GO" id="GO:0005524">
    <property type="term" value="F:ATP binding"/>
    <property type="evidence" value="ECO:0007669"/>
    <property type="project" value="InterPro"/>
</dbReference>
<feature type="domain" description="C1q" evidence="8">
    <location>
        <begin position="2567"/>
        <end position="2711"/>
    </location>
</feature>
<keyword evidence="5" id="KW-1015">Disulfide bond</keyword>
<dbReference type="InterPro" id="IPR011489">
    <property type="entry name" value="EMI_domain"/>
</dbReference>
<dbReference type="Pfam" id="PF26199">
    <property type="entry name" value="Ig_SMCHD1_8th"/>
    <property type="match status" value="1"/>
</dbReference>
<gene>
    <name evidence="10" type="ORF">ROHU_022622</name>
</gene>
<dbReference type="Pfam" id="PF07546">
    <property type="entry name" value="EMI"/>
    <property type="match status" value="1"/>
</dbReference>
<dbReference type="Pfam" id="PF26195">
    <property type="entry name" value="Ig_SMCHD1_2nd"/>
    <property type="match status" value="1"/>
</dbReference>
<evidence type="ECO:0000256" key="6">
    <source>
        <dbReference type="SAM" id="Coils"/>
    </source>
</evidence>
<dbReference type="Pfam" id="PF26198">
    <property type="entry name" value="Ig_SMCHD1_6th"/>
    <property type="match status" value="1"/>
</dbReference>
<dbReference type="InterPro" id="IPR036277">
    <property type="entry name" value="SMC_hinge_sf"/>
</dbReference>
<dbReference type="PANTHER" id="PTHR22640">
    <property type="entry name" value="STRUCTURAL MAINTENANCE OF CHROMOSOMES FLEXIBLE HINGE DOMAIN-CONTAINING PROTEIN 1"/>
    <property type="match status" value="1"/>
</dbReference>
<dbReference type="GO" id="GO:0051276">
    <property type="term" value="P:chromosome organization"/>
    <property type="evidence" value="ECO:0007669"/>
    <property type="project" value="InterPro"/>
</dbReference>
<evidence type="ECO:0000256" key="1">
    <source>
        <dbReference type="ARBA" id="ARBA00004286"/>
    </source>
</evidence>
<dbReference type="InterPro" id="IPR058611">
    <property type="entry name" value="Ig_SMCHD1_1st"/>
</dbReference>
<dbReference type="InterPro" id="IPR055109">
    <property type="entry name" value="SMCHD1_S5"/>
</dbReference>
<dbReference type="SMART" id="SM00968">
    <property type="entry name" value="SMC_hinge"/>
    <property type="match status" value="1"/>
</dbReference>
<feature type="coiled-coil region" evidence="6">
    <location>
        <begin position="2232"/>
        <end position="2293"/>
    </location>
</feature>
<dbReference type="InterPro" id="IPR058613">
    <property type="entry name" value="Ig_SMCHD1_4th"/>
</dbReference>
<dbReference type="Pfam" id="PF13589">
    <property type="entry name" value="HATPase_c_3"/>
    <property type="match status" value="1"/>
</dbReference>
<keyword evidence="4 6" id="KW-0175">Coiled coil</keyword>
<evidence type="ECO:0000313" key="10">
    <source>
        <dbReference type="EMBL" id="RXN23794.1"/>
    </source>
</evidence>
<comment type="subcellular location">
    <subcellularLocation>
        <location evidence="1">Chromosome</location>
    </subcellularLocation>
</comment>
<evidence type="ECO:0000256" key="4">
    <source>
        <dbReference type="ARBA" id="ARBA00023054"/>
    </source>
</evidence>
<feature type="coiled-coil region" evidence="6">
    <location>
        <begin position="1894"/>
        <end position="1921"/>
    </location>
</feature>
<organism evidence="10 11">
    <name type="scientific">Labeo rohita</name>
    <name type="common">Indian major carp</name>
    <name type="synonym">Cyprinus rohita</name>
    <dbReference type="NCBI Taxonomy" id="84645"/>
    <lineage>
        <taxon>Eukaryota</taxon>
        <taxon>Metazoa</taxon>
        <taxon>Chordata</taxon>
        <taxon>Craniata</taxon>
        <taxon>Vertebrata</taxon>
        <taxon>Euteleostomi</taxon>
        <taxon>Actinopterygii</taxon>
        <taxon>Neopterygii</taxon>
        <taxon>Teleostei</taxon>
        <taxon>Ostariophysi</taxon>
        <taxon>Cypriniformes</taxon>
        <taxon>Cyprinidae</taxon>
        <taxon>Labeoninae</taxon>
        <taxon>Labeonini</taxon>
        <taxon>Labeo</taxon>
    </lineage>
</organism>
<dbReference type="Pfam" id="PF26201">
    <property type="entry name" value="Ig_SMCHD1_7th"/>
    <property type="match status" value="1"/>
</dbReference>
<sequence>MTEAGAEREKPPKSVCVYDCRSENSAASARTIDIANMDHSSFLQALRQEFSLSTNETFVISTTDRGEIDAELYEELVNGKTLLLLKSMNQELPAATQERIEFLPHYHTLVQCGMYEYYASEGQKALPYAFAELIDNALSATAKNTGIRRIEIRLLFDESQGGPAIVVMDNGCGMTSKQLNNWAVYRLSKFIRENGMKREETGYVRPDPVPRSLNSDISYFGVGGKQAVFYIGQSVRMISKPAGSPDVHEFVMSKEDFEHKEMNKQEIYSGFIRNRKPGDYSHVESEEQFLQSIVTEEYGKESFTAVVITGIQQEHVTYLKQNFNLWTRELAHTYHYYIHGVDGNDKKIGRKNDHVSNIDIKISLFDRSPRVPLLMNLREVDNDMQTLYINSCVSTFEFKATGAGDSLVEGLIRYHPFLYDRETYPLDPYAASAGPLEDEDEDCIIVNSEARGKRPIFECFWNGRLIPYTTLSEFEWCAKPKKSGAVPLECYNRISGVLFANDRFQVSTNKLTFMDLELQLRDKGTIFTKMHNGQEQRVNIQREFTNWLKESHEHFDKQVMFQGFMGSTTRTDVATKRLQSPWAKFQAIKWDGKIYKKGQSVKSVKTQPILFGSIVHFLLYGEHEADVYATGGYVKIALEPKELYDELRIIPISKIDRLATPTAIKKKIDDELAKLPDRLRVTWPEGNAWAENDARPAGTPMGPIQVEILNKKGESMSRLPGTAINSKKLLIELKVIWHSPKGDVQTNSHIGVHSTKWEYWFKTMENFNKLGKYTLHLQTMLSEHKSDSEWAGKRLPNYSLNFSIKEGEAVSFVLGVISSPVHVGVPFSIPLDFRDEFDYPTQPSCDIKPQLECSSLQLSYEGTAFGTTCVIKNVRAMGKISHQNKMYTVKVHIPGLKQDSQSLQIVLQPGPPHTLVVFPDDDVLSVENRTPVNFKVEVHDEYQNITTHPKLTVRCQLLGAPDLPVDVVDCSNTGSGLLLAKPLLLKTVNADQILTAKFNIPNHRTVACVERQLRVLPSSRITRLEVYRQEEDSDDVTVLQNAERIDWTAGDVLGKLRFRLYDEGNRLVNWTVDISAEELSLGKLPPLCVPTLAQREHLYDVSFNDQYTVNFSFIIVPRPDEPERLRISLSESTVKMGEILSGNIYALFVEVVDQYGNKTDCLNADIVKNMSVSAVGLDTSALVIEWQTSSGWLSVRGIRFVGGSPGPRELCFKYQEMKEFVRLEVTAGTPVRIKLLEEPEMPFQVVNGQGLDKPLVVQLCDKWGNPSPDQRIVIVMKTQSQLKIKSSVSSQPVDAEGKACFILEAISGPKKGIPGPVVKLNVIPDPNNPVELSIEYDSTATLRAGDIFPAFTVVVMSEEGTPVRNICPANLSMLLWKGTASGSCPPSTASTLKCSKRKDTEKDDSFCFRDKQIPELAAQYVVQFVLALDKTKHLWSKQISLNVVPNKAVRLAPETPPPTPVVSNSEMLASRTLLERFQLKIMDEYSNAAGEGLDGKVIVTFKGTGDMVLPLFENKDTRVSYSLINGEALITDLALLENSPGVDGAEYILQFNPEIRQTSVSIAPYILPFRFCNDSEHQKVIVSLSKKKDRLSRTVSMYQDIFETNKQLTSELECQVRDANHKLNELKPELMKCGINISELSTVSAIDKIMNGKKAILTRIENQPRRKCDISDPFKGSPHVLGKVGHLAQVEDDDAAKVISWHILGDMDCVVTETTSAAMKIYDDTQGRQQVIPLETVHWRPNDRPLPHIRNGSLLFHPIGNPVFVKDMLIFPEHVESCNKVFSTLLGDTILIDDLDSANHYRRGVVQNKMQCPTLLTRQGERIRSNGKFGGLQNKAPSIEKLRGQVFGAPLPKEHKHIRHQIELLQQYGVALQKATDVQSEYNNHLQYLQSPDMKKKQQELQQQEEELRELEYSLVIMECKVGNWCAFVVHRNVTCVVLAANENVMEPQLLPCPPHQPDCTQRVMYHTQMRPMYKIGYKQVTELEWRCCPGYQGHDCKELKNSLQKPNVVEEPRQDVPLTNNQQPSIIGADVKHPWSQPGQKGHHSSQLGDYGDHQQDSQRVKALEEEVERLSQTVLSLQATSSANANLRVDLQEDVTKYVLNMLGNLQQPQDVKTGGIESITLPYDLHPSPGTDELQNQITQLSNTISTNANSIQHLLMRIQNIDGQLEHLTQASNTGPLPTAPANECQCQAYIDEKLSALREELLQGMDIKIADMKNSCDYKVTSIQELCEEQENSYMSLAELLDSKETELRKEIQDLRLHQTQELDNAEVQKLKDTQQMLQDAIREQNATIAQINAQGQVLEARVSLAEKSAEVHCLYLEEKLRRERLKEEEDQRKAFEEKFSGVQHDNSTFQLLLAQDQRLEVLEKQTQHLQDEVDSLKRDLNQSMSFETLFQRVETLEVDSGRGQEQVKTMNGLLDGLDGRMASIEGVCGRFEPMSDSLKRIKDGLNKHVNGLWTCVRQLNSTVLAHTRDINTFKANSHISKDSQDGITDAPTGVPENTTAVKVSVEGGQPLPSLETAPRVTKTSSYTPQGINGSMPSITGYAGAPAQIPLKTVQMATGEGRLMTSVSFSAGLTLVPFPGDIGIIRFNNVLLNDGKHYDPQTGVFTVPMDGRYLLSAVLTAQAGKRVEAFLSVGNRNIQKLSTAETGGRDTPDCVCGGTVSVSLALHLKQGQRTGLVLTSGRLAISASSEILSSFSGVLLYPTVGKR</sequence>
<dbReference type="PANTHER" id="PTHR22640:SF2">
    <property type="entry name" value="STRUCTURAL MAINTENANCE OF CHROMOSOMES FLEXIBLE HINGE DOMAIN-CONTAINING PROTEIN 1"/>
    <property type="match status" value="1"/>
</dbReference>
<feature type="compositionally biased region" description="Polar residues" evidence="7">
    <location>
        <begin position="2527"/>
        <end position="2537"/>
    </location>
</feature>
<dbReference type="PROSITE" id="PS50871">
    <property type="entry name" value="C1Q"/>
    <property type="match status" value="1"/>
</dbReference>
<dbReference type="Proteomes" id="UP000290572">
    <property type="component" value="Unassembled WGS sequence"/>
</dbReference>
<dbReference type="GO" id="GO:0005694">
    <property type="term" value="C:chromosome"/>
    <property type="evidence" value="ECO:0007669"/>
    <property type="project" value="UniProtKB-SubCell"/>
</dbReference>
<dbReference type="EMBL" id="QBIY01012558">
    <property type="protein sequence ID" value="RXN23794.1"/>
    <property type="molecule type" value="Genomic_DNA"/>
</dbReference>
<dbReference type="GO" id="GO:0006302">
    <property type="term" value="P:double-strand break repair"/>
    <property type="evidence" value="ECO:0007669"/>
    <property type="project" value="InterPro"/>
</dbReference>
<dbReference type="PRINTS" id="PR00007">
    <property type="entry name" value="COMPLEMNTC1Q"/>
</dbReference>
<accession>A0A498MWG1</accession>